<proteinExistence type="predicted"/>
<evidence type="ECO:0000313" key="2">
    <source>
        <dbReference type="EnsemblPlants" id="PGSC0003DMT400095075"/>
    </source>
</evidence>
<accession>M1DVI9</accession>
<evidence type="ECO:0000313" key="3">
    <source>
        <dbReference type="Proteomes" id="UP000011115"/>
    </source>
</evidence>
<evidence type="ECO:0000256" key="1">
    <source>
        <dbReference type="SAM" id="MobiDB-lite"/>
    </source>
</evidence>
<keyword evidence="3" id="KW-1185">Reference proteome</keyword>
<dbReference type="HOGENOM" id="CLU_1613687_0_0_1"/>
<dbReference type="InParanoid" id="M1DVI9"/>
<dbReference type="PaxDb" id="4113-PGSC0003DMT400095075"/>
<protein>
    <submittedName>
        <fullName evidence="2">Uncharacterized protein</fullName>
    </submittedName>
</protein>
<feature type="region of interest" description="Disordered" evidence="1">
    <location>
        <begin position="60"/>
        <end position="81"/>
    </location>
</feature>
<dbReference type="Gramene" id="PGSC0003DMT400095075">
    <property type="protein sequence ID" value="PGSC0003DMT400095075"/>
    <property type="gene ID" value="PGSC0003DMG400044646"/>
</dbReference>
<dbReference type="EnsemblPlants" id="PGSC0003DMT400095075">
    <property type="protein sequence ID" value="PGSC0003DMT400095075"/>
    <property type="gene ID" value="PGSC0003DMG400044646"/>
</dbReference>
<reference evidence="3" key="1">
    <citation type="journal article" date="2011" name="Nature">
        <title>Genome sequence and analysis of the tuber crop potato.</title>
        <authorList>
            <consortium name="The Potato Genome Sequencing Consortium"/>
        </authorList>
    </citation>
    <scope>NUCLEOTIDE SEQUENCE [LARGE SCALE GENOMIC DNA]</scope>
    <source>
        <strain evidence="3">cv. DM1-3 516 R44</strain>
    </source>
</reference>
<feature type="region of interest" description="Disordered" evidence="1">
    <location>
        <begin position="1"/>
        <end position="29"/>
    </location>
</feature>
<dbReference type="AlphaFoldDB" id="M1DVI9"/>
<name>M1DVI9_SOLTU</name>
<dbReference type="Proteomes" id="UP000011115">
    <property type="component" value="Unassembled WGS sequence"/>
</dbReference>
<sequence>MGPAVAGQSRLKSGKNPKPLFSAKHHSSELRDDPKYFLNRFKQYLALKIIPPRKVVRGRPARRNVEEQGVPNAPEVQPQGEVTNDEFLYASSKRVKVLRKDTRRGEKRRRSKDSSISLGIECGFRQGFNPTRNRKANCLLARSCMSGNVQVRLCEKGGGQKWPVR</sequence>
<organism evidence="2 3">
    <name type="scientific">Solanum tuberosum</name>
    <name type="common">Potato</name>
    <dbReference type="NCBI Taxonomy" id="4113"/>
    <lineage>
        <taxon>Eukaryota</taxon>
        <taxon>Viridiplantae</taxon>
        <taxon>Streptophyta</taxon>
        <taxon>Embryophyta</taxon>
        <taxon>Tracheophyta</taxon>
        <taxon>Spermatophyta</taxon>
        <taxon>Magnoliopsida</taxon>
        <taxon>eudicotyledons</taxon>
        <taxon>Gunneridae</taxon>
        <taxon>Pentapetalae</taxon>
        <taxon>asterids</taxon>
        <taxon>lamiids</taxon>
        <taxon>Solanales</taxon>
        <taxon>Solanaceae</taxon>
        <taxon>Solanoideae</taxon>
        <taxon>Solaneae</taxon>
        <taxon>Solanum</taxon>
    </lineage>
</organism>
<reference evidence="2" key="2">
    <citation type="submission" date="2015-06" db="UniProtKB">
        <authorList>
            <consortium name="EnsemblPlants"/>
        </authorList>
    </citation>
    <scope>IDENTIFICATION</scope>
    <source>
        <strain evidence="2">DM1-3 516 R44</strain>
    </source>
</reference>